<dbReference type="Proteomes" id="UP001281147">
    <property type="component" value="Unassembled WGS sequence"/>
</dbReference>
<sequence length="183" mass="19456">MFTQRSVTSGVLRCLMRPSVRSFHATGSAFVNVGDSLPDVELVEKSPGTKVSIAKELNGQKGLIIGVPAAFSPSCSATHIPGYIASNKLKDAGKVFVVSVNDPFVMKAWGENLDPEKKSGIRFLGDPSGQFTNSLDLAFDATAMFGHARSKRYAIVVEDGKVKEAHVESDNTGVNVSAADKVL</sequence>
<comment type="caution">
    <text evidence="1">The sequence shown here is derived from an EMBL/GenBank/DDBJ whole genome shotgun (WGS) entry which is preliminary data.</text>
</comment>
<evidence type="ECO:0000313" key="1">
    <source>
        <dbReference type="EMBL" id="KAK3699322.1"/>
    </source>
</evidence>
<accession>A0ACC3MMQ5</accession>
<reference evidence="1" key="1">
    <citation type="submission" date="2023-07" db="EMBL/GenBank/DDBJ databases">
        <title>Black Yeasts Isolated from many extreme environments.</title>
        <authorList>
            <person name="Coleine C."/>
            <person name="Stajich J.E."/>
            <person name="Selbmann L."/>
        </authorList>
    </citation>
    <scope>NUCLEOTIDE SEQUENCE</scope>
    <source>
        <strain evidence="1">CCFEE 5714</strain>
    </source>
</reference>
<gene>
    <name evidence="1" type="ORF">LTR37_016474</name>
</gene>
<organism evidence="1 2">
    <name type="scientific">Vermiconidia calcicola</name>
    <dbReference type="NCBI Taxonomy" id="1690605"/>
    <lineage>
        <taxon>Eukaryota</taxon>
        <taxon>Fungi</taxon>
        <taxon>Dikarya</taxon>
        <taxon>Ascomycota</taxon>
        <taxon>Pezizomycotina</taxon>
        <taxon>Dothideomycetes</taxon>
        <taxon>Dothideomycetidae</taxon>
        <taxon>Mycosphaerellales</taxon>
        <taxon>Extremaceae</taxon>
        <taxon>Vermiconidia</taxon>
    </lineage>
</organism>
<protein>
    <submittedName>
        <fullName evidence="1">Uncharacterized protein</fullName>
    </submittedName>
</protein>
<evidence type="ECO:0000313" key="2">
    <source>
        <dbReference type="Proteomes" id="UP001281147"/>
    </source>
</evidence>
<proteinExistence type="predicted"/>
<name>A0ACC3MMQ5_9PEZI</name>
<dbReference type="EMBL" id="JAUTXU010000198">
    <property type="protein sequence ID" value="KAK3699322.1"/>
    <property type="molecule type" value="Genomic_DNA"/>
</dbReference>
<keyword evidence="2" id="KW-1185">Reference proteome</keyword>